<keyword evidence="6 8" id="KW-0408">Iron</keyword>
<evidence type="ECO:0000256" key="4">
    <source>
        <dbReference type="ARBA" id="ARBA00022737"/>
    </source>
</evidence>
<feature type="domain" description="4Fe-4S ferredoxin-type" evidence="9">
    <location>
        <begin position="335"/>
        <end position="366"/>
    </location>
</feature>
<dbReference type="InterPro" id="IPR010208">
    <property type="entry name" value="Ion_transpt_RnfC/RsxC"/>
</dbReference>
<keyword evidence="2 8" id="KW-0004">4Fe-4S</keyword>
<dbReference type="Gene3D" id="3.40.50.11540">
    <property type="entry name" value="NADH-ubiquinone oxidoreductase 51kDa subunit"/>
    <property type="match status" value="1"/>
</dbReference>
<keyword evidence="11" id="KW-1185">Reference proteome</keyword>
<dbReference type="InterPro" id="IPR026902">
    <property type="entry name" value="RnfC_N"/>
</dbReference>
<evidence type="ECO:0000313" key="10">
    <source>
        <dbReference type="EMBL" id="MCO6025656.1"/>
    </source>
</evidence>
<keyword evidence="7 8" id="KW-0411">Iron-sulfur</keyword>
<comment type="similarity">
    <text evidence="8">Belongs to the 4Fe4S bacterial-type ferredoxin family. RnfC subfamily.</text>
</comment>
<dbReference type="PANTHER" id="PTHR43034:SF2">
    <property type="entry name" value="ION-TRANSLOCATING OXIDOREDUCTASE COMPLEX SUBUNIT C"/>
    <property type="match status" value="1"/>
</dbReference>
<keyword evidence="8" id="KW-0472">Membrane</keyword>
<dbReference type="PROSITE" id="PS00198">
    <property type="entry name" value="4FE4S_FER_1"/>
    <property type="match status" value="1"/>
</dbReference>
<dbReference type="Proteomes" id="UP001204015">
    <property type="component" value="Unassembled WGS sequence"/>
</dbReference>
<comment type="function">
    <text evidence="8">Part of a membrane-bound complex that couples electron transfer with translocation of ions across the membrane.</text>
</comment>
<evidence type="ECO:0000256" key="2">
    <source>
        <dbReference type="ARBA" id="ARBA00022485"/>
    </source>
</evidence>
<dbReference type="InterPro" id="IPR017896">
    <property type="entry name" value="4Fe4S_Fe-S-bd"/>
</dbReference>
<dbReference type="Pfam" id="PF13375">
    <property type="entry name" value="RnfC_N"/>
    <property type="match status" value="1"/>
</dbReference>
<keyword evidence="8" id="KW-1278">Translocase</keyword>
<dbReference type="Pfam" id="PF12838">
    <property type="entry name" value="Fer4_7"/>
    <property type="match status" value="1"/>
</dbReference>
<keyword evidence="8" id="KW-1003">Cell membrane</keyword>
<dbReference type="NCBIfam" id="TIGR01945">
    <property type="entry name" value="rnfC"/>
    <property type="match status" value="1"/>
</dbReference>
<dbReference type="EMBL" id="JAMXLY010000023">
    <property type="protein sequence ID" value="MCO6025656.1"/>
    <property type="molecule type" value="Genomic_DNA"/>
</dbReference>
<gene>
    <name evidence="10" type="primary">rsxC</name>
    <name evidence="8" type="synonym">rnfC</name>
    <name evidence="10" type="ORF">NG821_07355</name>
</gene>
<feature type="binding site" evidence="8">
    <location>
        <position position="385"/>
    </location>
    <ligand>
        <name>[4Fe-4S] cluster</name>
        <dbReference type="ChEBI" id="CHEBI:49883"/>
        <label>2</label>
    </ligand>
</feature>
<comment type="cofactor">
    <cofactor evidence="8">
        <name>[4Fe-4S] cluster</name>
        <dbReference type="ChEBI" id="CHEBI:49883"/>
    </cofactor>
    <text evidence="8">Binds 2 [4Fe-4S] clusters per subunit.</text>
</comment>
<dbReference type="PROSITE" id="PS51379">
    <property type="entry name" value="4FE4S_FER_2"/>
    <property type="match status" value="2"/>
</dbReference>
<comment type="subcellular location">
    <subcellularLocation>
        <location evidence="8">Cell membrane</location>
        <topology evidence="8">Peripheral membrane protein</topology>
    </subcellularLocation>
</comment>
<name>A0ABT1BX40_9BACT</name>
<dbReference type="EC" id="7.-.-.-" evidence="8"/>
<dbReference type="InterPro" id="IPR037225">
    <property type="entry name" value="Nuo51_FMN-bd_sf"/>
</dbReference>
<dbReference type="PANTHER" id="PTHR43034">
    <property type="entry name" value="ION-TRANSLOCATING OXIDOREDUCTASE COMPLEX SUBUNIT C"/>
    <property type="match status" value="1"/>
</dbReference>
<dbReference type="InterPro" id="IPR011538">
    <property type="entry name" value="Nuo51_FMN-bd"/>
</dbReference>
<dbReference type="InterPro" id="IPR017900">
    <property type="entry name" value="4Fe4S_Fe_S_CS"/>
</dbReference>
<feature type="binding site" evidence="8">
    <location>
        <position position="395"/>
    </location>
    <ligand>
        <name>[4Fe-4S] cluster</name>
        <dbReference type="ChEBI" id="CHEBI:49883"/>
        <label>1</label>
    </ligand>
</feature>
<evidence type="ECO:0000256" key="5">
    <source>
        <dbReference type="ARBA" id="ARBA00022982"/>
    </source>
</evidence>
<keyword evidence="1 8" id="KW-0813">Transport</keyword>
<sequence>MKEKTKAISIKAIPDADVFHVPLLQHIGKPAEPVVQAGDEVKQYQLIGKAAKGLSANIHSPVSGTVLDIKTITLANGASIPAVIIKNDHKDQVQLPLEGESSTAKSVVEIIKDAGIVGEGGAQFPTDIKYSVGDQKIDTLIINGTECEPYLTADYALMSRFTEELLKGINIVNSVLKAGQIVLTMEEQNKELEEKFAPFLSQDSYKNIRIKILPDTYPQGGELQLIKSVTGIELPKKKLPKDAGVIVSNVGTIYAVYQAVEKHRPVISRFITVSGEESKNYGNYEVKIGTPLSHILKTLDISAGDATVVLGGPMMGKSVSDINVPITKGSSGLLFLKKKDEYREHCISCGYCIEVCPMHLMPLKFNEIFRTGKYEKLEKYGLNNCIECAACAYICPSNVPLIESIKKGKTKLKELTNAVK</sequence>
<evidence type="ECO:0000256" key="8">
    <source>
        <dbReference type="HAMAP-Rule" id="MF_00461"/>
    </source>
</evidence>
<dbReference type="HAMAP" id="MF_00461">
    <property type="entry name" value="RsxC_RnfC"/>
    <property type="match status" value="1"/>
</dbReference>
<dbReference type="Pfam" id="PF01512">
    <property type="entry name" value="Complex1_51K"/>
    <property type="match status" value="1"/>
</dbReference>
<comment type="caution">
    <text evidence="10">The sequence shown here is derived from an EMBL/GenBank/DDBJ whole genome shotgun (WGS) entry which is preliminary data.</text>
</comment>
<feature type="binding site" evidence="8">
    <location>
        <position position="346"/>
    </location>
    <ligand>
        <name>[4Fe-4S] cluster</name>
        <dbReference type="ChEBI" id="CHEBI:49883"/>
        <label>1</label>
    </ligand>
</feature>
<protein>
    <recommendedName>
        <fullName evidence="8">Ion-translocating oxidoreductase complex subunit C</fullName>
        <ecNumber evidence="8">7.-.-.-</ecNumber>
    </recommendedName>
    <alternativeName>
        <fullName evidence="8">Rnf electron transport complex subunit C</fullName>
    </alternativeName>
</protein>
<accession>A0ABT1BX40</accession>
<dbReference type="SUPFAM" id="SSF142019">
    <property type="entry name" value="Nqo1 FMN-binding domain-like"/>
    <property type="match status" value="1"/>
</dbReference>
<keyword evidence="3 8" id="KW-0479">Metal-binding</keyword>
<feature type="binding site" evidence="8">
    <location>
        <position position="388"/>
    </location>
    <ligand>
        <name>[4Fe-4S] cluster</name>
        <dbReference type="ChEBI" id="CHEBI:49883"/>
        <label>2</label>
    </ligand>
</feature>
<evidence type="ECO:0000256" key="1">
    <source>
        <dbReference type="ARBA" id="ARBA00022448"/>
    </source>
</evidence>
<evidence type="ECO:0000259" key="9">
    <source>
        <dbReference type="PROSITE" id="PS51379"/>
    </source>
</evidence>
<keyword evidence="5 8" id="KW-0249">Electron transport</keyword>
<feature type="domain" description="4Fe-4S ferredoxin-type" evidence="9">
    <location>
        <begin position="376"/>
        <end position="405"/>
    </location>
</feature>
<evidence type="ECO:0000256" key="3">
    <source>
        <dbReference type="ARBA" id="ARBA00022723"/>
    </source>
</evidence>
<proteinExistence type="inferred from homology"/>
<evidence type="ECO:0000256" key="7">
    <source>
        <dbReference type="ARBA" id="ARBA00023014"/>
    </source>
</evidence>
<dbReference type="Gene3D" id="3.30.70.20">
    <property type="match status" value="1"/>
</dbReference>
<reference evidence="10 11" key="1">
    <citation type="submission" date="2022-06" db="EMBL/GenBank/DDBJ databases">
        <title>A taxonomic note on the genus Prevotella: Description of four novel genera and emended description of the genera Hallella and Xylanibacter.</title>
        <authorList>
            <person name="Hitch T.C.A."/>
        </authorList>
    </citation>
    <scope>NUCLEOTIDE SEQUENCE [LARGE SCALE GENOMIC DNA]</scope>
    <source>
        <strain evidence="10 11">DSM 100619</strain>
    </source>
</reference>
<feature type="binding site" evidence="8">
    <location>
        <position position="352"/>
    </location>
    <ligand>
        <name>[4Fe-4S] cluster</name>
        <dbReference type="ChEBI" id="CHEBI:49883"/>
        <label>1</label>
    </ligand>
</feature>
<feature type="binding site" evidence="8">
    <location>
        <position position="349"/>
    </location>
    <ligand>
        <name>[4Fe-4S] cluster</name>
        <dbReference type="ChEBI" id="CHEBI:49883"/>
        <label>1</label>
    </ligand>
</feature>
<feature type="binding site" evidence="8">
    <location>
        <position position="391"/>
    </location>
    <ligand>
        <name>[4Fe-4S] cluster</name>
        <dbReference type="ChEBI" id="CHEBI:49883"/>
        <label>2</label>
    </ligand>
</feature>
<evidence type="ECO:0000313" key="11">
    <source>
        <dbReference type="Proteomes" id="UP001204015"/>
    </source>
</evidence>
<comment type="subunit">
    <text evidence="8">The complex is composed of six subunits: RnfA, RnfB, RnfC, RnfD, RnfE and RnfG.</text>
</comment>
<evidence type="ECO:0000256" key="6">
    <source>
        <dbReference type="ARBA" id="ARBA00023004"/>
    </source>
</evidence>
<dbReference type="NCBIfam" id="NF003454">
    <property type="entry name" value="PRK05035.1"/>
    <property type="match status" value="1"/>
</dbReference>
<feature type="binding site" evidence="8">
    <location>
        <position position="356"/>
    </location>
    <ligand>
        <name>[4Fe-4S] cluster</name>
        <dbReference type="ChEBI" id="CHEBI:49883"/>
        <label>2</label>
    </ligand>
</feature>
<organism evidence="10 11">
    <name type="scientific">Segatella cerevisiae</name>
    <dbReference type="NCBI Taxonomy" id="2053716"/>
    <lineage>
        <taxon>Bacteria</taxon>
        <taxon>Pseudomonadati</taxon>
        <taxon>Bacteroidota</taxon>
        <taxon>Bacteroidia</taxon>
        <taxon>Bacteroidales</taxon>
        <taxon>Prevotellaceae</taxon>
        <taxon>Segatella</taxon>
    </lineage>
</organism>
<keyword evidence="4 8" id="KW-0677">Repeat</keyword>
<dbReference type="SUPFAM" id="SSF46548">
    <property type="entry name" value="alpha-helical ferredoxin"/>
    <property type="match status" value="1"/>
</dbReference>